<feature type="domain" description="EamA" evidence="6">
    <location>
        <begin position="7"/>
        <end position="140"/>
    </location>
</feature>
<feature type="transmembrane region" description="Helical" evidence="5">
    <location>
        <begin position="71"/>
        <end position="90"/>
    </location>
</feature>
<feature type="transmembrane region" description="Helical" evidence="5">
    <location>
        <begin position="237"/>
        <end position="256"/>
    </location>
</feature>
<feature type="transmembrane region" description="Helical" evidence="5">
    <location>
        <begin position="124"/>
        <end position="140"/>
    </location>
</feature>
<feature type="transmembrane region" description="Helical" evidence="5">
    <location>
        <begin position="96"/>
        <end position="117"/>
    </location>
</feature>
<accession>A0ABV2AW63</accession>
<evidence type="ECO:0000256" key="3">
    <source>
        <dbReference type="ARBA" id="ARBA00022989"/>
    </source>
</evidence>
<comment type="subcellular location">
    <subcellularLocation>
        <location evidence="1">Membrane</location>
        <topology evidence="1">Multi-pass membrane protein</topology>
    </subcellularLocation>
</comment>
<feature type="transmembrane region" description="Helical" evidence="5">
    <location>
        <begin position="180"/>
        <end position="200"/>
    </location>
</feature>
<dbReference type="RefSeq" id="WP_353108600.1">
    <property type="nucleotide sequence ID" value="NZ_APND01000001.1"/>
</dbReference>
<proteinExistence type="predicted"/>
<evidence type="ECO:0000313" key="7">
    <source>
        <dbReference type="EMBL" id="MES1927868.1"/>
    </source>
</evidence>
<feature type="transmembrane region" description="Helical" evidence="5">
    <location>
        <begin position="40"/>
        <end position="59"/>
    </location>
</feature>
<dbReference type="InterPro" id="IPR037185">
    <property type="entry name" value="EmrE-like"/>
</dbReference>
<reference evidence="7 8" key="1">
    <citation type="submission" date="2013-03" db="EMBL/GenBank/DDBJ databases">
        <title>Salinisphaera dokdonensis CL-ES53 Genome Sequencing.</title>
        <authorList>
            <person name="Li C."/>
            <person name="Lai Q."/>
            <person name="Shao Z."/>
        </authorList>
    </citation>
    <scope>NUCLEOTIDE SEQUENCE [LARGE SCALE GENOMIC DNA]</scope>
    <source>
        <strain evidence="7 8">CL-ES53</strain>
    </source>
</reference>
<dbReference type="Pfam" id="PF00892">
    <property type="entry name" value="EamA"/>
    <property type="match status" value="2"/>
</dbReference>
<dbReference type="PANTHER" id="PTHR22911">
    <property type="entry name" value="ACYL-MALONYL CONDENSING ENZYME-RELATED"/>
    <property type="match status" value="1"/>
</dbReference>
<keyword evidence="4 5" id="KW-0472">Membrane</keyword>
<sequence>MTHQLRRGAALAVAGAACFAIVSALVKLVGSDLPNPVIVFFRNAFALIVLLPWIAFMPGRRASFMTRRPGMHLLRAATGLAAMYCFFYALSQMQLASAVLLNYSQPLFLPFIAWAWLGERPPARIYPAVLIGFVGVLLILKPGMGWAGPAGIAGLAAGLLAATSMAAIRRMSDTEPAVRIVLWFSVLGTLVSAIPAALHWQTPSVTQWLGLAGLGGIAAGGQLLLTRAYALAPAAHIGALIYTTVIFAALIGWVVWQERPDLLSAVGGLCVIAAALIVVVLRQRVPRVSQA</sequence>
<dbReference type="PANTHER" id="PTHR22911:SF6">
    <property type="entry name" value="SOLUTE CARRIER FAMILY 35 MEMBER G1"/>
    <property type="match status" value="1"/>
</dbReference>
<gene>
    <name evidence="7" type="ORF">SADO_01395</name>
</gene>
<evidence type="ECO:0000256" key="1">
    <source>
        <dbReference type="ARBA" id="ARBA00004141"/>
    </source>
</evidence>
<dbReference type="SUPFAM" id="SSF103481">
    <property type="entry name" value="Multidrug resistance efflux transporter EmrE"/>
    <property type="match status" value="2"/>
</dbReference>
<protein>
    <recommendedName>
        <fullName evidence="6">EamA domain-containing protein</fullName>
    </recommendedName>
</protein>
<comment type="caution">
    <text evidence="7">The sequence shown here is derived from an EMBL/GenBank/DDBJ whole genome shotgun (WGS) entry which is preliminary data.</text>
</comment>
<feature type="transmembrane region" description="Helical" evidence="5">
    <location>
        <begin position="206"/>
        <end position="225"/>
    </location>
</feature>
<dbReference type="InterPro" id="IPR000620">
    <property type="entry name" value="EamA_dom"/>
</dbReference>
<feature type="transmembrane region" description="Helical" evidence="5">
    <location>
        <begin position="146"/>
        <end position="168"/>
    </location>
</feature>
<dbReference type="EMBL" id="APND01000001">
    <property type="protein sequence ID" value="MES1927868.1"/>
    <property type="molecule type" value="Genomic_DNA"/>
</dbReference>
<feature type="transmembrane region" description="Helical" evidence="5">
    <location>
        <begin position="262"/>
        <end position="281"/>
    </location>
</feature>
<feature type="domain" description="EamA" evidence="6">
    <location>
        <begin position="152"/>
        <end position="279"/>
    </location>
</feature>
<name>A0ABV2AW63_9GAMM</name>
<evidence type="ECO:0000256" key="5">
    <source>
        <dbReference type="SAM" id="Phobius"/>
    </source>
</evidence>
<keyword evidence="3 5" id="KW-1133">Transmembrane helix</keyword>
<dbReference type="PROSITE" id="PS51257">
    <property type="entry name" value="PROKAR_LIPOPROTEIN"/>
    <property type="match status" value="1"/>
</dbReference>
<keyword evidence="2 5" id="KW-0812">Transmembrane</keyword>
<organism evidence="7 8">
    <name type="scientific">Salinisphaera dokdonensis CL-ES53</name>
    <dbReference type="NCBI Taxonomy" id="1304272"/>
    <lineage>
        <taxon>Bacteria</taxon>
        <taxon>Pseudomonadati</taxon>
        <taxon>Pseudomonadota</taxon>
        <taxon>Gammaproteobacteria</taxon>
        <taxon>Salinisphaerales</taxon>
        <taxon>Salinisphaeraceae</taxon>
        <taxon>Salinisphaera</taxon>
    </lineage>
</organism>
<evidence type="ECO:0000259" key="6">
    <source>
        <dbReference type="Pfam" id="PF00892"/>
    </source>
</evidence>
<keyword evidence="8" id="KW-1185">Reference proteome</keyword>
<evidence type="ECO:0000313" key="8">
    <source>
        <dbReference type="Proteomes" id="UP001460888"/>
    </source>
</evidence>
<evidence type="ECO:0000256" key="2">
    <source>
        <dbReference type="ARBA" id="ARBA00022692"/>
    </source>
</evidence>
<evidence type="ECO:0000256" key="4">
    <source>
        <dbReference type="ARBA" id="ARBA00023136"/>
    </source>
</evidence>
<dbReference type="Proteomes" id="UP001460888">
    <property type="component" value="Unassembled WGS sequence"/>
</dbReference>